<sequence length="71" mass="8099">MRTSEDFECPPWAHLMAYRAKQEQDHAATVLALTLHALRERGIIPGRAAREHLEQAIERCVKHPHCDADAE</sequence>
<name>A0A5P3VH71_9BURK</name>
<organism evidence="1 2">
    <name type="scientific">Cupriavidus oxalaticus</name>
    <dbReference type="NCBI Taxonomy" id="96344"/>
    <lineage>
        <taxon>Bacteria</taxon>
        <taxon>Pseudomonadati</taxon>
        <taxon>Pseudomonadota</taxon>
        <taxon>Betaproteobacteria</taxon>
        <taxon>Burkholderiales</taxon>
        <taxon>Burkholderiaceae</taxon>
        <taxon>Cupriavidus</taxon>
    </lineage>
</organism>
<evidence type="ECO:0000313" key="1">
    <source>
        <dbReference type="EMBL" id="QEZ44722.1"/>
    </source>
</evidence>
<gene>
    <name evidence="1" type="ORF">D2917_11070</name>
</gene>
<evidence type="ECO:0000313" key="2">
    <source>
        <dbReference type="Proteomes" id="UP000325743"/>
    </source>
</evidence>
<dbReference type="AlphaFoldDB" id="A0A5P3VH71"/>
<reference evidence="1 2" key="1">
    <citation type="submission" date="2018-09" db="EMBL/GenBank/DDBJ databases">
        <title>Complete genome sequence of Cupriavidus oxalaticus T2, a bacterium capable of phenol tolerance and degradation.</title>
        <authorList>
            <person name="Yan J."/>
        </authorList>
    </citation>
    <scope>NUCLEOTIDE SEQUENCE [LARGE SCALE GENOMIC DNA]</scope>
    <source>
        <strain evidence="1 2">T2</strain>
    </source>
</reference>
<protein>
    <submittedName>
        <fullName evidence="1">Uncharacterized protein</fullName>
    </submittedName>
</protein>
<accession>A0A5P3VH71</accession>
<dbReference type="Proteomes" id="UP000325743">
    <property type="component" value="Chromosome 1"/>
</dbReference>
<proteinExistence type="predicted"/>
<dbReference type="RefSeq" id="WP_151070629.1">
    <property type="nucleotide sequence ID" value="NZ_CP032518.1"/>
</dbReference>
<dbReference type="EMBL" id="CP032518">
    <property type="protein sequence ID" value="QEZ44722.1"/>
    <property type="molecule type" value="Genomic_DNA"/>
</dbReference>